<organism evidence="6 7">
    <name type="scientific">Allacma fusca</name>
    <dbReference type="NCBI Taxonomy" id="39272"/>
    <lineage>
        <taxon>Eukaryota</taxon>
        <taxon>Metazoa</taxon>
        <taxon>Ecdysozoa</taxon>
        <taxon>Arthropoda</taxon>
        <taxon>Hexapoda</taxon>
        <taxon>Collembola</taxon>
        <taxon>Symphypleona</taxon>
        <taxon>Sminthuridae</taxon>
        <taxon>Allacma</taxon>
    </lineage>
</organism>
<dbReference type="PANTHER" id="PTHR43806:SF67">
    <property type="entry name" value="EGF-LIKE DOMAIN-CONTAINING PROTEIN"/>
    <property type="match status" value="1"/>
</dbReference>
<reference evidence="6" key="1">
    <citation type="submission" date="2021-06" db="EMBL/GenBank/DDBJ databases">
        <authorList>
            <person name="Hodson N. C."/>
            <person name="Mongue J. A."/>
            <person name="Jaron S. K."/>
        </authorList>
    </citation>
    <scope>NUCLEOTIDE SEQUENCE</scope>
</reference>
<dbReference type="Pfam" id="PF00082">
    <property type="entry name" value="Peptidase_S8"/>
    <property type="match status" value="1"/>
</dbReference>
<feature type="domain" description="Peptidase S8/S53" evidence="5">
    <location>
        <begin position="22"/>
        <end position="300"/>
    </location>
</feature>
<keyword evidence="7" id="KW-1185">Reference proteome</keyword>
<evidence type="ECO:0000256" key="4">
    <source>
        <dbReference type="PROSITE-ProRule" id="PRU01240"/>
    </source>
</evidence>
<gene>
    <name evidence="6" type="ORF">AFUS01_LOCUS6262</name>
</gene>
<evidence type="ECO:0000256" key="3">
    <source>
        <dbReference type="ARBA" id="ARBA00022825"/>
    </source>
</evidence>
<protein>
    <recommendedName>
        <fullName evidence="5">Peptidase S8/S53 domain-containing protein</fullName>
    </recommendedName>
</protein>
<sequence>PLAQWGIETIRAPAVHALGNEGEGVVVASIDSGAQGTHESLKNNFRSENGWFDPAEGDKTPIDNDGHGTHTLGIIVGQTNGIGVAPKAKWIACKACTRTGCMFSDLIDCGNYAGCPTDIDGKNPRCDLAPNLVSNSWGGDQGDTFFDEVMAAWRLVNIAPIFAIGNSGFSGCGTANSPGDSELAIGVGATAFGEVLAHFSSLGPTLLGNRIKPDIAAPGADIISAYPAGDRAYASMSGTSQACPHVAGIAALLYAQNPNLTVEKLIDALTAGAQRTIASTGTNCGNVREDTYPNNHVGAGRADALASIQATRTV</sequence>
<dbReference type="PROSITE" id="PS51892">
    <property type="entry name" value="SUBTILASE"/>
    <property type="match status" value="1"/>
</dbReference>
<evidence type="ECO:0000256" key="2">
    <source>
        <dbReference type="ARBA" id="ARBA00022801"/>
    </source>
</evidence>
<dbReference type="InterPro" id="IPR000209">
    <property type="entry name" value="Peptidase_S8/S53_dom"/>
</dbReference>
<name>A0A8J2JF54_9HEXA</name>
<keyword evidence="2 4" id="KW-0378">Hydrolase</keyword>
<evidence type="ECO:0000313" key="6">
    <source>
        <dbReference type="EMBL" id="CAG7716772.1"/>
    </source>
</evidence>
<dbReference type="GO" id="GO:0004252">
    <property type="term" value="F:serine-type endopeptidase activity"/>
    <property type="evidence" value="ECO:0007669"/>
    <property type="project" value="UniProtKB-UniRule"/>
</dbReference>
<dbReference type="GO" id="GO:0006508">
    <property type="term" value="P:proteolysis"/>
    <property type="evidence" value="ECO:0007669"/>
    <property type="project" value="UniProtKB-KW"/>
</dbReference>
<feature type="active site" description="Charge relay system" evidence="4">
    <location>
        <position position="240"/>
    </location>
</feature>
<evidence type="ECO:0000313" key="7">
    <source>
        <dbReference type="Proteomes" id="UP000708208"/>
    </source>
</evidence>
<dbReference type="InterPro" id="IPR023828">
    <property type="entry name" value="Peptidase_S8_Ser-AS"/>
</dbReference>
<dbReference type="AlphaFoldDB" id="A0A8J2JF54"/>
<keyword evidence="3 4" id="KW-0720">Serine protease</keyword>
<keyword evidence="1 4" id="KW-0645">Protease</keyword>
<dbReference type="OrthoDB" id="7775224at2759"/>
<feature type="non-terminal residue" evidence="6">
    <location>
        <position position="1"/>
    </location>
</feature>
<dbReference type="PROSITE" id="PS00138">
    <property type="entry name" value="SUBTILASE_SER"/>
    <property type="match status" value="1"/>
</dbReference>
<evidence type="ECO:0000259" key="5">
    <source>
        <dbReference type="Pfam" id="PF00082"/>
    </source>
</evidence>
<comment type="caution">
    <text evidence="6">The sequence shown here is derived from an EMBL/GenBank/DDBJ whole genome shotgun (WGS) entry which is preliminary data.</text>
</comment>
<accession>A0A8J2JF54</accession>
<comment type="similarity">
    <text evidence="4">Belongs to the peptidase S8 family.</text>
</comment>
<dbReference type="Proteomes" id="UP000708208">
    <property type="component" value="Unassembled WGS sequence"/>
</dbReference>
<dbReference type="InterPro" id="IPR050131">
    <property type="entry name" value="Peptidase_S8_subtilisin-like"/>
</dbReference>
<proteinExistence type="inferred from homology"/>
<evidence type="ECO:0000256" key="1">
    <source>
        <dbReference type="ARBA" id="ARBA00022670"/>
    </source>
</evidence>
<dbReference type="EMBL" id="CAJVCH010041118">
    <property type="protein sequence ID" value="CAG7716772.1"/>
    <property type="molecule type" value="Genomic_DNA"/>
</dbReference>
<dbReference type="PANTHER" id="PTHR43806">
    <property type="entry name" value="PEPTIDASE S8"/>
    <property type="match status" value="1"/>
</dbReference>
<feature type="active site" description="Charge relay system" evidence="4">
    <location>
        <position position="31"/>
    </location>
</feature>
<feature type="active site" description="Charge relay system" evidence="4">
    <location>
        <position position="67"/>
    </location>
</feature>